<sequence length="205" mass="23128">MQIPSRAEAEQLLQAAAQSNPGLWPSHVRYVALAAQAIAAHHPELDPEVAYVLGLLHDVGRGKPGRIRHIVEGYNLLCHLGYPDAARICLTHGYPLKTLDADVDPPHKWDLSQEEVAFVRSFLEHTQYTEYDRLIQLCDSLALPTGFCTLEKRQFDIALRYGVSDWSVRRWQAYLGLLEHFNQAIGRTVYSLLEGIVENTLGFKP</sequence>
<dbReference type="InterPro" id="IPR003607">
    <property type="entry name" value="HD/PDEase_dom"/>
</dbReference>
<dbReference type="Pfam" id="PF01966">
    <property type="entry name" value="HD"/>
    <property type="match status" value="1"/>
</dbReference>
<evidence type="ECO:0000259" key="1">
    <source>
        <dbReference type="SMART" id="SM00471"/>
    </source>
</evidence>
<dbReference type="RefSeq" id="WP_119340228.1">
    <property type="nucleotide sequence ID" value="NZ_BJXL01000035.1"/>
</dbReference>
<accession>A0A511R0Q2</accession>
<dbReference type="Proteomes" id="UP000321197">
    <property type="component" value="Unassembled WGS sequence"/>
</dbReference>
<dbReference type="CDD" id="cd00077">
    <property type="entry name" value="HDc"/>
    <property type="match status" value="1"/>
</dbReference>
<dbReference type="AlphaFoldDB" id="A0A511R0Q2"/>
<evidence type="ECO:0000313" key="2">
    <source>
        <dbReference type="EMBL" id="GEM83199.1"/>
    </source>
</evidence>
<dbReference type="SUPFAM" id="SSF109604">
    <property type="entry name" value="HD-domain/PDEase-like"/>
    <property type="match status" value="1"/>
</dbReference>
<keyword evidence="2" id="KW-0378">Hydrolase</keyword>
<dbReference type="GO" id="GO:0016787">
    <property type="term" value="F:hydrolase activity"/>
    <property type="evidence" value="ECO:0007669"/>
    <property type="project" value="UniProtKB-KW"/>
</dbReference>
<dbReference type="InterPro" id="IPR006674">
    <property type="entry name" value="HD_domain"/>
</dbReference>
<gene>
    <name evidence="2" type="ORF">MHY01S_13650</name>
</gene>
<dbReference type="EMBL" id="BJXL01000035">
    <property type="protein sequence ID" value="GEM83199.1"/>
    <property type="molecule type" value="Genomic_DNA"/>
</dbReference>
<evidence type="ECO:0000313" key="3">
    <source>
        <dbReference type="Proteomes" id="UP000321197"/>
    </source>
</evidence>
<dbReference type="OrthoDB" id="9794480at2"/>
<dbReference type="SMART" id="SM00471">
    <property type="entry name" value="HDc"/>
    <property type="match status" value="1"/>
</dbReference>
<feature type="domain" description="HD/PDEase" evidence="1">
    <location>
        <begin position="20"/>
        <end position="153"/>
    </location>
</feature>
<protein>
    <submittedName>
        <fullName evidence="2">Metal-dependent phosphohydrolase</fullName>
    </submittedName>
</protein>
<dbReference type="Gene3D" id="1.10.3210.10">
    <property type="entry name" value="Hypothetical protein af1432"/>
    <property type="match status" value="1"/>
</dbReference>
<comment type="caution">
    <text evidence="2">The sequence shown here is derived from an EMBL/GenBank/DDBJ whole genome shotgun (WGS) entry which is preliminary data.</text>
</comment>
<proteinExistence type="predicted"/>
<reference evidence="2 3" key="1">
    <citation type="submission" date="2019-07" db="EMBL/GenBank/DDBJ databases">
        <title>Whole genome shotgun sequence of Meiothermus hypogaeus NBRC 106114.</title>
        <authorList>
            <person name="Hosoyama A."/>
            <person name="Uohara A."/>
            <person name="Ohji S."/>
            <person name="Ichikawa N."/>
        </authorList>
    </citation>
    <scope>NUCLEOTIDE SEQUENCE [LARGE SCALE GENOMIC DNA]</scope>
    <source>
        <strain evidence="2 3">NBRC 106114</strain>
    </source>
</reference>
<organism evidence="2 3">
    <name type="scientific">Meiothermus hypogaeus NBRC 106114</name>
    <dbReference type="NCBI Taxonomy" id="1227553"/>
    <lineage>
        <taxon>Bacteria</taxon>
        <taxon>Thermotogati</taxon>
        <taxon>Deinococcota</taxon>
        <taxon>Deinococci</taxon>
        <taxon>Thermales</taxon>
        <taxon>Thermaceae</taxon>
        <taxon>Meiothermus</taxon>
    </lineage>
</organism>
<name>A0A511R0Q2_9DEIN</name>